<sequence length="295" mass="33699">MPKRKRTVLVTPSPKPPAVRDRCFCEDSASVVLSDLPEEILKKIFEMLDPQSVIAISKLNIHRLDNLLCDLKFADFSTCNAITSEDLTSYFQKGREKHLKEIVLRCPNAEFVFNFSPSYETSLPAQSAFGNISMQLRRRQNPTISFNILGLSSAEECSVGLLRFAAWNGLEFRHLYNRRFPEWAMQAFLTYHSPFLQVFDDDKHLSEIPELPCESVESLVLFMNEKPDSLDHLDKIKKATGKALKNLSLYRSKYPSIPQQQGMHPLPLIQDRGNMPLEPDIASHYIQDVLNQLVA</sequence>
<dbReference type="Proteomes" id="UP000827092">
    <property type="component" value="Unassembled WGS sequence"/>
</dbReference>
<evidence type="ECO:0000313" key="2">
    <source>
        <dbReference type="EMBL" id="KAG8177499.1"/>
    </source>
</evidence>
<dbReference type="EMBL" id="JAFNEN010000777">
    <property type="protein sequence ID" value="KAG8177499.1"/>
    <property type="molecule type" value="Genomic_DNA"/>
</dbReference>
<protein>
    <recommendedName>
        <fullName evidence="1">F-box domain-containing protein</fullName>
    </recommendedName>
</protein>
<evidence type="ECO:0000259" key="1">
    <source>
        <dbReference type="PROSITE" id="PS50181"/>
    </source>
</evidence>
<dbReference type="AlphaFoldDB" id="A0AAV6U0M8"/>
<accession>A0AAV6U0M8</accession>
<name>A0AAV6U0M8_9ARAC</name>
<feature type="non-terminal residue" evidence="2">
    <location>
        <position position="295"/>
    </location>
</feature>
<proteinExistence type="predicted"/>
<comment type="caution">
    <text evidence="2">The sequence shown here is derived from an EMBL/GenBank/DDBJ whole genome shotgun (WGS) entry which is preliminary data.</text>
</comment>
<feature type="domain" description="F-box" evidence="1">
    <location>
        <begin position="30"/>
        <end position="60"/>
    </location>
</feature>
<dbReference type="PROSITE" id="PS50181">
    <property type="entry name" value="FBOX"/>
    <property type="match status" value="1"/>
</dbReference>
<gene>
    <name evidence="2" type="ORF">JTE90_012565</name>
</gene>
<organism evidence="2 3">
    <name type="scientific">Oedothorax gibbosus</name>
    <dbReference type="NCBI Taxonomy" id="931172"/>
    <lineage>
        <taxon>Eukaryota</taxon>
        <taxon>Metazoa</taxon>
        <taxon>Ecdysozoa</taxon>
        <taxon>Arthropoda</taxon>
        <taxon>Chelicerata</taxon>
        <taxon>Arachnida</taxon>
        <taxon>Araneae</taxon>
        <taxon>Araneomorphae</taxon>
        <taxon>Entelegynae</taxon>
        <taxon>Araneoidea</taxon>
        <taxon>Linyphiidae</taxon>
        <taxon>Erigoninae</taxon>
        <taxon>Oedothorax</taxon>
    </lineage>
</organism>
<evidence type="ECO:0000313" key="3">
    <source>
        <dbReference type="Proteomes" id="UP000827092"/>
    </source>
</evidence>
<dbReference type="CDD" id="cd09917">
    <property type="entry name" value="F-box_SF"/>
    <property type="match status" value="1"/>
</dbReference>
<keyword evidence="3" id="KW-1185">Reference proteome</keyword>
<reference evidence="2 3" key="1">
    <citation type="journal article" date="2022" name="Nat. Ecol. Evol.">
        <title>A masculinizing supergene underlies an exaggerated male reproductive morph in a spider.</title>
        <authorList>
            <person name="Hendrickx F."/>
            <person name="De Corte Z."/>
            <person name="Sonet G."/>
            <person name="Van Belleghem S.M."/>
            <person name="Kostlbacher S."/>
            <person name="Vangestel C."/>
        </authorList>
    </citation>
    <scope>NUCLEOTIDE SEQUENCE [LARGE SCALE GENOMIC DNA]</scope>
    <source>
        <strain evidence="2">W744_W776</strain>
    </source>
</reference>
<dbReference type="Pfam" id="PF00646">
    <property type="entry name" value="F-box"/>
    <property type="match status" value="1"/>
</dbReference>
<dbReference type="InterPro" id="IPR001810">
    <property type="entry name" value="F-box_dom"/>
</dbReference>